<dbReference type="PROSITE" id="PS50866">
    <property type="entry name" value="GOLD"/>
    <property type="match status" value="1"/>
</dbReference>
<dbReference type="PROSITE" id="PS51257">
    <property type="entry name" value="PROKAR_LIPOPROTEIN"/>
    <property type="match status" value="1"/>
</dbReference>
<dbReference type="OrthoDB" id="7062064at2"/>
<organism evidence="3 4">
    <name type="scientific">Photobacterium gaetbulicola Gung47</name>
    <dbReference type="NCBI Taxonomy" id="658445"/>
    <lineage>
        <taxon>Bacteria</taxon>
        <taxon>Pseudomonadati</taxon>
        <taxon>Pseudomonadota</taxon>
        <taxon>Gammaproteobacteria</taxon>
        <taxon>Vibrionales</taxon>
        <taxon>Vibrionaceae</taxon>
        <taxon>Photobacterium</taxon>
    </lineage>
</organism>
<dbReference type="STRING" id="658445.H744_1c1172"/>
<feature type="signal peptide" evidence="1">
    <location>
        <begin position="1"/>
        <end position="20"/>
    </location>
</feature>
<dbReference type="KEGG" id="pgb:H744_1c1172"/>
<dbReference type="InterPro" id="IPR009038">
    <property type="entry name" value="GOLD_dom"/>
</dbReference>
<proteinExistence type="predicted"/>
<evidence type="ECO:0000259" key="2">
    <source>
        <dbReference type="PROSITE" id="PS50866"/>
    </source>
</evidence>
<evidence type="ECO:0000313" key="3">
    <source>
        <dbReference type="EMBL" id="AJR06197.1"/>
    </source>
</evidence>
<dbReference type="HOGENOM" id="CLU_072066_0_0_6"/>
<feature type="domain" description="GOLD" evidence="2">
    <location>
        <begin position="208"/>
        <end position="322"/>
    </location>
</feature>
<dbReference type="InterPro" id="IPR025491">
    <property type="entry name" value="DUF4382"/>
</dbReference>
<keyword evidence="4" id="KW-1185">Reference proteome</keyword>
<dbReference type="EMBL" id="CP005973">
    <property type="protein sequence ID" value="AJR06197.1"/>
    <property type="molecule type" value="Genomic_DNA"/>
</dbReference>
<gene>
    <name evidence="3" type="ORF">H744_1c1172</name>
</gene>
<reference evidence="3 4" key="1">
    <citation type="submission" date="2013-05" db="EMBL/GenBank/DDBJ databases">
        <title>Complete genome sequence of the lipase-producing bacterium Photobacterium gaetbulicola Gung47.</title>
        <authorList>
            <person name="Kim Y.-O."/>
        </authorList>
    </citation>
    <scope>NUCLEOTIDE SEQUENCE [LARGE SCALE GENOMIC DNA]</scope>
    <source>
        <strain evidence="3 4">Gung47</strain>
    </source>
</reference>
<keyword evidence="1" id="KW-0732">Signal</keyword>
<sequence length="322" mass="35592">MTIYKTLPVLAVATLLSACGSDSSGDSTQYAKVSFSVSDAPVDSMSEVVVAFDKLELKHENGNSYIIDVDHDDEGNDYQQLDLLDYQGTDAALIITEHTLPAGVYKEMIVHTKPGDMNWVKDDDTSGEYDLKIPSNKLRLGGFEVTPEDDNTVQGFTIEFDLRQSLVERGNAGKNGYNLKPHGVKIVDNRQAASLWGKVDFALFDAGEGCAYDTGNFVYLYPEHVLGDYQLADNFDPLDEDFNGDLPVGKYVLPYASAAVDQDGDYAFGYIPAGNYVVAFTCNAVDDDPIQYDSEIIIANPENQRFEITLDKMQEKIFNFTL</sequence>
<dbReference type="Pfam" id="PF14321">
    <property type="entry name" value="DUF4382"/>
    <property type="match status" value="1"/>
</dbReference>
<name>A0A0C5WJ38_9GAMM</name>
<dbReference type="Proteomes" id="UP000032303">
    <property type="component" value="Chromosome 1"/>
</dbReference>
<dbReference type="PATRIC" id="fig|658445.3.peg.1262"/>
<evidence type="ECO:0000256" key="1">
    <source>
        <dbReference type="SAM" id="SignalP"/>
    </source>
</evidence>
<protein>
    <recommendedName>
        <fullName evidence="2">GOLD domain-containing protein</fullName>
    </recommendedName>
</protein>
<accession>A0A0C5WJ38</accession>
<feature type="chain" id="PRO_5002191818" description="GOLD domain-containing protein" evidence="1">
    <location>
        <begin position="21"/>
        <end position="322"/>
    </location>
</feature>
<evidence type="ECO:0000313" key="4">
    <source>
        <dbReference type="Proteomes" id="UP000032303"/>
    </source>
</evidence>
<dbReference type="AlphaFoldDB" id="A0A0C5WJ38"/>
<dbReference type="SUPFAM" id="SSF117074">
    <property type="entry name" value="Hypothetical protein PA1324"/>
    <property type="match status" value="1"/>
</dbReference>